<dbReference type="InterPro" id="IPR033479">
    <property type="entry name" value="dCache_1"/>
</dbReference>
<accession>A0A084ST42</accession>
<dbReference type="InterPro" id="IPR003594">
    <property type="entry name" value="HATPase_dom"/>
</dbReference>
<evidence type="ECO:0000256" key="11">
    <source>
        <dbReference type="ARBA" id="ARBA00023136"/>
    </source>
</evidence>
<keyword evidence="10" id="KW-0902">Two-component regulatory system</keyword>
<feature type="transmembrane region" description="Helical" evidence="12">
    <location>
        <begin position="45"/>
        <end position="68"/>
    </location>
</feature>
<dbReference type="FunFam" id="1.10.287.130:FF:000001">
    <property type="entry name" value="Two-component sensor histidine kinase"/>
    <property type="match status" value="1"/>
</dbReference>
<dbReference type="EMBL" id="JPMI01000136">
    <property type="protein sequence ID" value="KFA91627.1"/>
    <property type="molecule type" value="Genomic_DNA"/>
</dbReference>
<feature type="domain" description="Histidine kinase" evidence="13">
    <location>
        <begin position="602"/>
        <end position="825"/>
    </location>
</feature>
<sequence>MRAEHPRPSSLPLTWPAAVFGLIFGVAMTYVPYEFHAAYFRPLYPYVRAMGVAYLASSIVLMATMLYAQAPRWLDVLGRVGFGAVTGLYWWVLHVRTGGLTGAILYPLLLAGLALEVSPSWRRREVFRGVVALLSLAFGLLLLVARHRFPPVFYASLAPLLVPMGLVFLGCGVGLLSPAVHRGLRLPRLLLGLLALDFTLLAWAVARRGSMPAASIYVILALACVISALGLRPRAPRTIGFKLLRGLAFAGVVPLLALGGFAAWMAQNAVERQVRDDTLRAAAGEADFLVRYLDDARESLQLLLESPGFRKAYANRDTSQVALYLRNLPAQARAFDAAIVVGKDGEGFAASYGTKNLGSFAHRDYYAGVMGTGAPYVSRPYISILDLPHVAIALPFKQDGKLEGMLVGLLSLERLSAAVTPAAQRFRVQVLDRRGLLLLRDTQPGAPLLSEAYLPGVLRQKLSTSEEGVVETFGPEDQRILLAANAPVPGTEWSVVVAQDMGVAYRAITRTSVAFIAILAMGVLLMLALSQFVARDIIRRLETLVEATAAIGRGELSRRVPAEENDELGGLCHGFNEMATRTEAAQGELREAVRLREEFLSVASHELRTPLTPLKGFAALTLSRMEKSGDFPERERTLKALRSMARQTDRLTRLVDDLLDTSRIQAGRFELERAPLDLLPLVREVIERFEMRGNEGLRFVLEAPTQAVEGLWDGPRLEQVITNLLANAVRYSPQGGTVRVSFHLSPEAVELQVRDEGIGIPSESIALLFQPFARASNATARHFGGLGLGLFICREIVQRHGGTIWAESPGAQLGSCFHVRLPREAPATPVAAVAS</sequence>
<dbReference type="SUPFAM" id="SSF55874">
    <property type="entry name" value="ATPase domain of HSP90 chaperone/DNA topoisomerase II/histidine kinase"/>
    <property type="match status" value="1"/>
</dbReference>
<evidence type="ECO:0000256" key="3">
    <source>
        <dbReference type="ARBA" id="ARBA00012438"/>
    </source>
</evidence>
<dbReference type="Pfam" id="PF00672">
    <property type="entry name" value="HAMP"/>
    <property type="match status" value="1"/>
</dbReference>
<dbReference type="InterPro" id="IPR003660">
    <property type="entry name" value="HAMP_dom"/>
</dbReference>
<dbReference type="SUPFAM" id="SSF158472">
    <property type="entry name" value="HAMP domain-like"/>
    <property type="match status" value="1"/>
</dbReference>
<protein>
    <recommendedName>
        <fullName evidence="3">histidine kinase</fullName>
        <ecNumber evidence="3">2.7.13.3</ecNumber>
    </recommendedName>
</protein>
<reference evidence="15 16" key="1">
    <citation type="submission" date="2014-07" db="EMBL/GenBank/DDBJ databases">
        <title>Draft Genome Sequence of Gephyronic Acid Producer, Cystobacter violaceus Strain Cb vi76.</title>
        <authorList>
            <person name="Stevens D.C."/>
            <person name="Young J."/>
            <person name="Carmichael R."/>
            <person name="Tan J."/>
            <person name="Taylor R.E."/>
        </authorList>
    </citation>
    <scope>NUCLEOTIDE SEQUENCE [LARGE SCALE GENOMIC DNA]</scope>
    <source>
        <strain evidence="15 16">Cb vi76</strain>
    </source>
</reference>
<feature type="transmembrane region" description="Helical" evidence="12">
    <location>
        <begin position="88"/>
        <end position="114"/>
    </location>
</feature>
<keyword evidence="9 12" id="KW-1133">Transmembrane helix</keyword>
<dbReference type="InterPro" id="IPR003661">
    <property type="entry name" value="HisK_dim/P_dom"/>
</dbReference>
<keyword evidence="5" id="KW-0597">Phosphoprotein</keyword>
<dbReference type="RefSeq" id="WP_043397976.1">
    <property type="nucleotide sequence ID" value="NZ_JPMI01000136.1"/>
</dbReference>
<dbReference type="PANTHER" id="PTHR43711:SF31">
    <property type="entry name" value="HISTIDINE KINASE"/>
    <property type="match status" value="1"/>
</dbReference>
<evidence type="ECO:0000256" key="1">
    <source>
        <dbReference type="ARBA" id="ARBA00000085"/>
    </source>
</evidence>
<dbReference type="FunFam" id="3.30.565.10:FF:000006">
    <property type="entry name" value="Sensor histidine kinase WalK"/>
    <property type="match status" value="1"/>
</dbReference>
<gene>
    <name evidence="15" type="ORF">Q664_20810</name>
</gene>
<feature type="transmembrane region" description="Helical" evidence="12">
    <location>
        <begin position="243"/>
        <end position="266"/>
    </location>
</feature>
<keyword evidence="8 15" id="KW-0418">Kinase</keyword>
<dbReference type="Proteomes" id="UP000028547">
    <property type="component" value="Unassembled WGS sequence"/>
</dbReference>
<dbReference type="Gene3D" id="3.30.565.10">
    <property type="entry name" value="Histidine kinase-like ATPase, C-terminal domain"/>
    <property type="match status" value="1"/>
</dbReference>
<dbReference type="GO" id="GO:0000155">
    <property type="term" value="F:phosphorelay sensor kinase activity"/>
    <property type="evidence" value="ECO:0007669"/>
    <property type="project" value="InterPro"/>
</dbReference>
<keyword evidence="7 12" id="KW-0812">Transmembrane</keyword>
<evidence type="ECO:0000256" key="2">
    <source>
        <dbReference type="ARBA" id="ARBA00004651"/>
    </source>
</evidence>
<dbReference type="GO" id="GO:0005886">
    <property type="term" value="C:plasma membrane"/>
    <property type="evidence" value="ECO:0007669"/>
    <property type="project" value="UniProtKB-SubCell"/>
</dbReference>
<feature type="transmembrane region" description="Helical" evidence="12">
    <location>
        <begin position="12"/>
        <end position="33"/>
    </location>
</feature>
<proteinExistence type="predicted"/>
<dbReference type="PRINTS" id="PR00344">
    <property type="entry name" value="BCTRLSENSOR"/>
</dbReference>
<comment type="subcellular location">
    <subcellularLocation>
        <location evidence="2">Cell membrane</location>
        <topology evidence="2">Multi-pass membrane protein</topology>
    </subcellularLocation>
</comment>
<feature type="transmembrane region" description="Helical" evidence="12">
    <location>
        <begin position="212"/>
        <end position="231"/>
    </location>
</feature>
<feature type="transmembrane region" description="Helical" evidence="12">
    <location>
        <begin position="513"/>
        <end position="534"/>
    </location>
</feature>
<organism evidence="15 16">
    <name type="scientific">Archangium violaceum Cb vi76</name>
    <dbReference type="NCBI Taxonomy" id="1406225"/>
    <lineage>
        <taxon>Bacteria</taxon>
        <taxon>Pseudomonadati</taxon>
        <taxon>Myxococcota</taxon>
        <taxon>Myxococcia</taxon>
        <taxon>Myxococcales</taxon>
        <taxon>Cystobacterineae</taxon>
        <taxon>Archangiaceae</taxon>
        <taxon>Archangium</taxon>
    </lineage>
</organism>
<dbReference type="EC" id="2.7.13.3" evidence="3"/>
<evidence type="ECO:0000256" key="8">
    <source>
        <dbReference type="ARBA" id="ARBA00022777"/>
    </source>
</evidence>
<dbReference type="Gene3D" id="6.10.340.10">
    <property type="match status" value="1"/>
</dbReference>
<evidence type="ECO:0000256" key="6">
    <source>
        <dbReference type="ARBA" id="ARBA00022679"/>
    </source>
</evidence>
<evidence type="ECO:0000256" key="4">
    <source>
        <dbReference type="ARBA" id="ARBA00022475"/>
    </source>
</evidence>
<dbReference type="CDD" id="cd00075">
    <property type="entry name" value="HATPase"/>
    <property type="match status" value="1"/>
</dbReference>
<dbReference type="Pfam" id="PF00512">
    <property type="entry name" value="HisKA"/>
    <property type="match status" value="1"/>
</dbReference>
<comment type="caution">
    <text evidence="15">The sequence shown here is derived from an EMBL/GenBank/DDBJ whole genome shotgun (WGS) entry which is preliminary data.</text>
</comment>
<evidence type="ECO:0000259" key="13">
    <source>
        <dbReference type="PROSITE" id="PS50109"/>
    </source>
</evidence>
<feature type="transmembrane region" description="Helical" evidence="12">
    <location>
        <begin position="189"/>
        <end position="206"/>
    </location>
</feature>
<dbReference type="CDD" id="cd00082">
    <property type="entry name" value="HisKA"/>
    <property type="match status" value="1"/>
</dbReference>
<dbReference type="Pfam" id="PF02743">
    <property type="entry name" value="dCache_1"/>
    <property type="match status" value="1"/>
</dbReference>
<name>A0A084ST42_9BACT</name>
<dbReference type="SMART" id="SM00388">
    <property type="entry name" value="HisKA"/>
    <property type="match status" value="1"/>
</dbReference>
<keyword evidence="6" id="KW-0808">Transferase</keyword>
<evidence type="ECO:0000259" key="14">
    <source>
        <dbReference type="PROSITE" id="PS50885"/>
    </source>
</evidence>
<evidence type="ECO:0000256" key="7">
    <source>
        <dbReference type="ARBA" id="ARBA00022692"/>
    </source>
</evidence>
<dbReference type="InterPro" id="IPR036890">
    <property type="entry name" value="HATPase_C_sf"/>
</dbReference>
<dbReference type="SMART" id="SM00387">
    <property type="entry name" value="HATPase_c"/>
    <property type="match status" value="1"/>
</dbReference>
<dbReference type="AlphaFoldDB" id="A0A084ST42"/>
<dbReference type="PROSITE" id="PS50109">
    <property type="entry name" value="HIS_KIN"/>
    <property type="match status" value="1"/>
</dbReference>
<feature type="domain" description="HAMP" evidence="14">
    <location>
        <begin position="535"/>
        <end position="587"/>
    </location>
</feature>
<evidence type="ECO:0000256" key="12">
    <source>
        <dbReference type="SAM" id="Phobius"/>
    </source>
</evidence>
<dbReference type="InterPro" id="IPR004358">
    <property type="entry name" value="Sig_transdc_His_kin-like_C"/>
</dbReference>
<dbReference type="Gene3D" id="3.30.450.20">
    <property type="entry name" value="PAS domain"/>
    <property type="match status" value="1"/>
</dbReference>
<dbReference type="PANTHER" id="PTHR43711">
    <property type="entry name" value="TWO-COMPONENT HISTIDINE KINASE"/>
    <property type="match status" value="1"/>
</dbReference>
<dbReference type="SUPFAM" id="SSF47384">
    <property type="entry name" value="Homodimeric domain of signal transducing histidine kinase"/>
    <property type="match status" value="1"/>
</dbReference>
<dbReference type="PROSITE" id="PS50885">
    <property type="entry name" value="HAMP"/>
    <property type="match status" value="1"/>
</dbReference>
<evidence type="ECO:0000256" key="9">
    <source>
        <dbReference type="ARBA" id="ARBA00022989"/>
    </source>
</evidence>
<keyword evidence="11 12" id="KW-0472">Membrane</keyword>
<dbReference type="CDD" id="cd18773">
    <property type="entry name" value="PDC1_HK_sensor"/>
    <property type="match status" value="1"/>
</dbReference>
<comment type="catalytic activity">
    <reaction evidence="1">
        <text>ATP + protein L-histidine = ADP + protein N-phospho-L-histidine.</text>
        <dbReference type="EC" id="2.7.13.3"/>
    </reaction>
</comment>
<dbReference type="SMART" id="SM00304">
    <property type="entry name" value="HAMP"/>
    <property type="match status" value="1"/>
</dbReference>
<feature type="transmembrane region" description="Helical" evidence="12">
    <location>
        <begin position="152"/>
        <end position="177"/>
    </location>
</feature>
<evidence type="ECO:0000256" key="5">
    <source>
        <dbReference type="ARBA" id="ARBA00022553"/>
    </source>
</evidence>
<dbReference type="InterPro" id="IPR005467">
    <property type="entry name" value="His_kinase_dom"/>
</dbReference>
<evidence type="ECO:0000256" key="10">
    <source>
        <dbReference type="ARBA" id="ARBA00023012"/>
    </source>
</evidence>
<dbReference type="Gene3D" id="1.10.287.130">
    <property type="match status" value="1"/>
</dbReference>
<dbReference type="Pfam" id="PF02518">
    <property type="entry name" value="HATPase_c"/>
    <property type="match status" value="1"/>
</dbReference>
<feature type="transmembrane region" description="Helical" evidence="12">
    <location>
        <begin position="126"/>
        <end position="146"/>
    </location>
</feature>
<dbReference type="InterPro" id="IPR036097">
    <property type="entry name" value="HisK_dim/P_sf"/>
</dbReference>
<evidence type="ECO:0000313" key="16">
    <source>
        <dbReference type="Proteomes" id="UP000028547"/>
    </source>
</evidence>
<keyword evidence="4" id="KW-1003">Cell membrane</keyword>
<evidence type="ECO:0000313" key="15">
    <source>
        <dbReference type="EMBL" id="KFA91627.1"/>
    </source>
</evidence>
<dbReference type="CDD" id="cd06225">
    <property type="entry name" value="HAMP"/>
    <property type="match status" value="1"/>
</dbReference>
<dbReference type="InterPro" id="IPR050736">
    <property type="entry name" value="Sensor_HK_Regulatory"/>
</dbReference>